<dbReference type="Proteomes" id="UP000826195">
    <property type="component" value="Unassembled WGS sequence"/>
</dbReference>
<evidence type="ECO:0000313" key="3">
    <source>
        <dbReference type="Proteomes" id="UP000826195"/>
    </source>
</evidence>
<gene>
    <name evidence="2" type="ORF">KQX54_020749</name>
</gene>
<feature type="chain" id="PRO_5043821012" evidence="1">
    <location>
        <begin position="21"/>
        <end position="132"/>
    </location>
</feature>
<dbReference type="AlphaFoldDB" id="A0AAV7IGB2"/>
<dbReference type="EMBL" id="JAHXZJ010001864">
    <property type="protein sequence ID" value="KAH0550766.1"/>
    <property type="molecule type" value="Genomic_DNA"/>
</dbReference>
<feature type="signal peptide" evidence="1">
    <location>
        <begin position="1"/>
        <end position="20"/>
    </location>
</feature>
<proteinExistence type="predicted"/>
<protein>
    <submittedName>
        <fullName evidence="2">Uncharacterized protein</fullName>
    </submittedName>
</protein>
<comment type="caution">
    <text evidence="2">The sequence shown here is derived from an EMBL/GenBank/DDBJ whole genome shotgun (WGS) entry which is preliminary data.</text>
</comment>
<keyword evidence="3" id="KW-1185">Reference proteome</keyword>
<name>A0AAV7IGB2_COTGL</name>
<evidence type="ECO:0000313" key="2">
    <source>
        <dbReference type="EMBL" id="KAH0550766.1"/>
    </source>
</evidence>
<sequence>MYIYTIFVGLLFVLFTRVRSEFLKFPTTPHGRNPWDYIKGFANACDKKPFKCDDGERISVLFSRGARLTFTNYLTIVKLTYKTRTPGKIQEKSYQSEWLDLTNCHFSSRLRSNFPFCYLSTDILLSLSIPGP</sequence>
<reference evidence="2 3" key="1">
    <citation type="journal article" date="2021" name="J. Hered.">
        <title>A chromosome-level genome assembly of the parasitoid wasp, Cotesia glomerata (Hymenoptera: Braconidae).</title>
        <authorList>
            <person name="Pinto B.J."/>
            <person name="Weis J.J."/>
            <person name="Gamble T."/>
            <person name="Ode P.J."/>
            <person name="Paul R."/>
            <person name="Zaspel J.M."/>
        </authorList>
    </citation>
    <scope>NUCLEOTIDE SEQUENCE [LARGE SCALE GENOMIC DNA]</scope>
    <source>
        <strain evidence="2">CgM1</strain>
    </source>
</reference>
<keyword evidence="1" id="KW-0732">Signal</keyword>
<accession>A0AAV7IGB2</accession>
<evidence type="ECO:0000256" key="1">
    <source>
        <dbReference type="SAM" id="SignalP"/>
    </source>
</evidence>
<organism evidence="2 3">
    <name type="scientific">Cotesia glomerata</name>
    <name type="common">Lepidopteran parasitic wasp</name>
    <name type="synonym">Apanteles glomeratus</name>
    <dbReference type="NCBI Taxonomy" id="32391"/>
    <lineage>
        <taxon>Eukaryota</taxon>
        <taxon>Metazoa</taxon>
        <taxon>Ecdysozoa</taxon>
        <taxon>Arthropoda</taxon>
        <taxon>Hexapoda</taxon>
        <taxon>Insecta</taxon>
        <taxon>Pterygota</taxon>
        <taxon>Neoptera</taxon>
        <taxon>Endopterygota</taxon>
        <taxon>Hymenoptera</taxon>
        <taxon>Apocrita</taxon>
        <taxon>Ichneumonoidea</taxon>
        <taxon>Braconidae</taxon>
        <taxon>Microgastrinae</taxon>
        <taxon>Cotesia</taxon>
    </lineage>
</organism>